<evidence type="ECO:0000313" key="2">
    <source>
        <dbReference type="Proteomes" id="UP000236724"/>
    </source>
</evidence>
<protein>
    <submittedName>
        <fullName evidence="1">Uncharacterized protein</fullName>
    </submittedName>
</protein>
<accession>A0A1H6FF71</accession>
<keyword evidence="2" id="KW-1185">Reference proteome</keyword>
<evidence type="ECO:0000313" key="1">
    <source>
        <dbReference type="EMBL" id="SEH07816.1"/>
    </source>
</evidence>
<dbReference type="RefSeq" id="WP_103921434.1">
    <property type="nucleotide sequence ID" value="NZ_FMSV02000540.1"/>
</dbReference>
<reference evidence="1 2" key="1">
    <citation type="submission" date="2016-10" db="EMBL/GenBank/DDBJ databases">
        <authorList>
            <person name="de Groot N.N."/>
        </authorList>
    </citation>
    <scope>NUCLEOTIDE SEQUENCE [LARGE SCALE GENOMIC DNA]</scope>
    <source>
        <strain evidence="1">MBHS1</strain>
    </source>
</reference>
<dbReference type="EMBL" id="FMSV02000540">
    <property type="protein sequence ID" value="SEH07816.1"/>
    <property type="molecule type" value="Genomic_DNA"/>
</dbReference>
<proteinExistence type="predicted"/>
<dbReference type="AlphaFoldDB" id="A0A1H6FF71"/>
<dbReference type="Proteomes" id="UP000236724">
    <property type="component" value="Unassembled WGS sequence"/>
</dbReference>
<gene>
    <name evidence="1" type="ORF">MBHS_03703</name>
</gene>
<sequence length="128" mass="15190">MMFEKKKRNIFKPVSEQPDNFIDGFGEWLDTKDGEDTMQAIDDINEFLRDASVDTNERKIILSDDVKLTITQIAEKIKQHSEAPLEVIIRHIILWLQMEYVPDNLSEKEMENFEIQIEEWIENYKNNA</sequence>
<organism evidence="1 2">
    <name type="scientific">Candidatus Venteria ishoeyi</name>
    <dbReference type="NCBI Taxonomy" id="1899563"/>
    <lineage>
        <taxon>Bacteria</taxon>
        <taxon>Pseudomonadati</taxon>
        <taxon>Pseudomonadota</taxon>
        <taxon>Gammaproteobacteria</taxon>
        <taxon>Thiotrichales</taxon>
        <taxon>Thiotrichaceae</taxon>
        <taxon>Venteria</taxon>
    </lineage>
</organism>
<name>A0A1H6FF71_9GAMM</name>